<reference evidence="3 6" key="1">
    <citation type="submission" date="2015-11" db="EMBL/GenBank/DDBJ databases">
        <authorList>
            <person name="Zhang Y."/>
            <person name="Guo Z."/>
        </authorList>
    </citation>
    <scope>NUCLEOTIDE SEQUENCE [LARGE SCALE GENOMIC DNA]</scope>
    <source>
        <strain evidence="3 6">YFY001</strain>
    </source>
</reference>
<keyword evidence="2" id="KW-0812">Transmembrane</keyword>
<dbReference type="CDD" id="cd00118">
    <property type="entry name" value="LysM"/>
    <property type="match status" value="1"/>
</dbReference>
<dbReference type="EMBL" id="CP013290">
    <property type="protein sequence ID" value="APH02000.1"/>
    <property type="molecule type" value="Genomic_DNA"/>
</dbReference>
<reference evidence="5 7" key="2">
    <citation type="submission" date="2017-04" db="EMBL/GenBank/DDBJ databases">
        <authorList>
            <person name="Afonso C.L."/>
            <person name="Miller P.J."/>
            <person name="Scott M.A."/>
            <person name="Spackman E."/>
            <person name="Goraichik I."/>
            <person name="Dimitrov K.M."/>
            <person name="Suarez D.L."/>
            <person name="Swayne D.E."/>
        </authorList>
    </citation>
    <scope>NUCLEOTIDE SEQUENCE [LARGE SCALE GENOMIC DNA]</scope>
    <source>
        <strain evidence="5 7">CGMCC 1.12511</strain>
    </source>
</reference>
<feature type="region of interest" description="Disordered" evidence="1">
    <location>
        <begin position="254"/>
        <end position="286"/>
    </location>
</feature>
<dbReference type="OrthoDB" id="3210682at2"/>
<evidence type="ECO:0000313" key="3">
    <source>
        <dbReference type="EMBL" id="APH02000.1"/>
    </source>
</evidence>
<dbReference type="InterPro" id="IPR018392">
    <property type="entry name" value="LysM"/>
</dbReference>
<keyword evidence="6" id="KW-1185">Reference proteome</keyword>
<evidence type="ECO:0000313" key="5">
    <source>
        <dbReference type="EMBL" id="SMC52537.1"/>
    </source>
</evidence>
<gene>
    <name evidence="3" type="ORF">ASJ30_11065</name>
    <name evidence="4" type="ORF">IGS73_12510</name>
    <name evidence="5" type="ORF">SAMN06296429_104265</name>
</gene>
<evidence type="ECO:0000256" key="1">
    <source>
        <dbReference type="SAM" id="MobiDB-lite"/>
    </source>
</evidence>
<feature type="region of interest" description="Disordered" evidence="1">
    <location>
        <begin position="132"/>
        <end position="213"/>
    </location>
</feature>
<dbReference type="AlphaFoldDB" id="A0A1L3MHZ6"/>
<sequence length="286" mass="28735">MAAGRAVRAREALLALGIGCALPGGVALTAATATGAQRLLATAGAPGGDPAAAITGLAALVAAGIAGWLTLSLALVLLARLPGRLGALSRRARDRVTPAIVRRWAAIVLGASVTASVLPGTAVAAVRVVDASEPPAPGWRPSPGAGDAPSPSTRAESAPAPGWLPSPTTSTGAGPRVAVTPPSPGWTPSRPRARQRTDPTLLTGRQRPSSTREVVVRRGETLWSIAATHLGPGATDAEVAAAWPRWHAANSAVIGPDPHHLLPGTRLTPPSHDHDPGTVPATRGTP</sequence>
<dbReference type="Proteomes" id="UP000182938">
    <property type="component" value="Chromosome"/>
</dbReference>
<evidence type="ECO:0000256" key="2">
    <source>
        <dbReference type="SAM" id="Phobius"/>
    </source>
</evidence>
<evidence type="ECO:0000313" key="8">
    <source>
        <dbReference type="Proteomes" id="UP000593998"/>
    </source>
</evidence>
<feature type="compositionally biased region" description="Low complexity" evidence="1">
    <location>
        <begin position="141"/>
        <end position="152"/>
    </location>
</feature>
<dbReference type="Proteomes" id="UP000593998">
    <property type="component" value="Chromosome"/>
</dbReference>
<dbReference type="EMBL" id="FWXN01000004">
    <property type="protein sequence ID" value="SMC52537.1"/>
    <property type="molecule type" value="Genomic_DNA"/>
</dbReference>
<dbReference type="Proteomes" id="UP000192634">
    <property type="component" value="Unassembled WGS sequence"/>
</dbReference>
<feature type="transmembrane region" description="Helical" evidence="2">
    <location>
        <begin position="51"/>
        <end position="79"/>
    </location>
</feature>
<name>A0A1L3MHZ6_9MICO</name>
<dbReference type="KEGG" id="jte:ASJ30_11065"/>
<dbReference type="EMBL" id="CP062789">
    <property type="protein sequence ID" value="QOK21931.1"/>
    <property type="molecule type" value="Genomic_DNA"/>
</dbReference>
<dbReference type="InterPro" id="IPR036779">
    <property type="entry name" value="LysM_dom_sf"/>
</dbReference>
<accession>A0A1L3MHZ6</accession>
<organism evidence="3 6">
    <name type="scientific">Janibacter indicus</name>
    <dbReference type="NCBI Taxonomy" id="857417"/>
    <lineage>
        <taxon>Bacteria</taxon>
        <taxon>Bacillati</taxon>
        <taxon>Actinomycetota</taxon>
        <taxon>Actinomycetes</taxon>
        <taxon>Micrococcales</taxon>
        <taxon>Intrasporangiaceae</taxon>
        <taxon>Janibacter</taxon>
    </lineage>
</organism>
<accession>A0A1W1ZVV6</accession>
<proteinExistence type="predicted"/>
<reference evidence="4 8" key="3">
    <citation type="submission" date="2020-10" db="EMBL/GenBank/DDBJ databases">
        <title>Janibacter indicus TT2 genome sequence.</title>
        <authorList>
            <person name="Lee K."/>
            <person name="Ganzorig M."/>
        </authorList>
    </citation>
    <scope>NUCLEOTIDE SEQUENCE [LARGE SCALE GENOMIC DNA]</scope>
    <source>
        <strain evidence="4 8">TT2</strain>
    </source>
</reference>
<feature type="transmembrane region" description="Helical" evidence="2">
    <location>
        <begin position="100"/>
        <end position="118"/>
    </location>
</feature>
<dbReference type="RefSeq" id="WP_072625152.1">
    <property type="nucleotide sequence ID" value="NZ_CP013290.1"/>
</dbReference>
<protein>
    <submittedName>
        <fullName evidence="4">LysM peptidoglycan-binding domain-containing protein</fullName>
    </submittedName>
</protein>
<evidence type="ECO:0000313" key="7">
    <source>
        <dbReference type="Proteomes" id="UP000192634"/>
    </source>
</evidence>
<keyword evidence="2" id="KW-0472">Membrane</keyword>
<evidence type="ECO:0000313" key="4">
    <source>
        <dbReference type="EMBL" id="QOK21931.1"/>
    </source>
</evidence>
<keyword evidence="2" id="KW-1133">Transmembrane helix</keyword>
<dbReference type="Gene3D" id="3.10.350.10">
    <property type="entry name" value="LysM domain"/>
    <property type="match status" value="1"/>
</dbReference>
<evidence type="ECO:0000313" key="6">
    <source>
        <dbReference type="Proteomes" id="UP000182938"/>
    </source>
</evidence>